<feature type="binding site" evidence="17">
    <location>
        <position position="385"/>
    </location>
    <ligand>
        <name>(6S)-NADPHX</name>
        <dbReference type="ChEBI" id="CHEBI:64076"/>
    </ligand>
</feature>
<dbReference type="SUPFAM" id="SSF64153">
    <property type="entry name" value="YjeF N-terminal domain-like"/>
    <property type="match status" value="1"/>
</dbReference>
<feature type="domain" description="YjeF C-terminal" evidence="20">
    <location>
        <begin position="237"/>
        <end position="509"/>
    </location>
</feature>
<evidence type="ECO:0000256" key="1">
    <source>
        <dbReference type="ARBA" id="ARBA00000013"/>
    </source>
</evidence>
<feature type="binding site" evidence="17">
    <location>
        <position position="329"/>
    </location>
    <ligand>
        <name>(6S)-NADPHX</name>
        <dbReference type="ChEBI" id="CHEBI:64076"/>
    </ligand>
</feature>
<evidence type="ECO:0000256" key="9">
    <source>
        <dbReference type="ARBA" id="ARBA00022958"/>
    </source>
</evidence>
<comment type="catalytic activity">
    <reaction evidence="15 17 19">
        <text>(6S)-NADHX + ADP = AMP + phosphate + NADH + H(+)</text>
        <dbReference type="Rhea" id="RHEA:32223"/>
        <dbReference type="ChEBI" id="CHEBI:15378"/>
        <dbReference type="ChEBI" id="CHEBI:43474"/>
        <dbReference type="ChEBI" id="CHEBI:57945"/>
        <dbReference type="ChEBI" id="CHEBI:64074"/>
        <dbReference type="ChEBI" id="CHEBI:456215"/>
        <dbReference type="ChEBI" id="CHEBI:456216"/>
        <dbReference type="EC" id="4.2.1.136"/>
    </reaction>
</comment>
<dbReference type="PROSITE" id="PS51385">
    <property type="entry name" value="YJEF_N"/>
    <property type="match status" value="1"/>
</dbReference>
<evidence type="ECO:0000256" key="15">
    <source>
        <dbReference type="ARBA" id="ARBA00048238"/>
    </source>
</evidence>
<comment type="function">
    <text evidence="14 19">Bifunctional enzyme that catalyzes the epimerization of the S- and R-forms of NAD(P)HX and the dehydration of the S-form of NAD(P)HX at the expense of ADP, which is converted to AMP. This allows the repair of both epimers of NAD(P)HX, a damaged form of NAD(P)H that is a result of enzymatic or heat-dependent hydration.</text>
</comment>
<feature type="binding site" evidence="18">
    <location>
        <begin position="142"/>
        <end position="148"/>
    </location>
    <ligand>
        <name>(6S)-NADPHX</name>
        <dbReference type="ChEBI" id="CHEBI:64076"/>
    </ligand>
</feature>
<evidence type="ECO:0000313" key="23">
    <source>
        <dbReference type="Proteomes" id="UP001652504"/>
    </source>
</evidence>
<evidence type="ECO:0000256" key="19">
    <source>
        <dbReference type="PIRNR" id="PIRNR017184"/>
    </source>
</evidence>
<dbReference type="PROSITE" id="PS01050">
    <property type="entry name" value="YJEF_C_2"/>
    <property type="match status" value="1"/>
</dbReference>
<dbReference type="PANTHER" id="PTHR12592:SF0">
    <property type="entry name" value="ATP-DEPENDENT (S)-NAD(P)H-HYDRATE DEHYDRATASE"/>
    <property type="match status" value="1"/>
</dbReference>
<evidence type="ECO:0000259" key="20">
    <source>
        <dbReference type="PROSITE" id="PS51383"/>
    </source>
</evidence>
<dbReference type="NCBIfam" id="TIGR00196">
    <property type="entry name" value="yjeF_cterm"/>
    <property type="match status" value="1"/>
</dbReference>
<feature type="binding site" evidence="17">
    <location>
        <begin position="422"/>
        <end position="426"/>
    </location>
    <ligand>
        <name>AMP</name>
        <dbReference type="ChEBI" id="CHEBI:456215"/>
    </ligand>
</feature>
<keyword evidence="9 18" id="KW-0630">Potassium</keyword>
<evidence type="ECO:0000259" key="21">
    <source>
        <dbReference type="PROSITE" id="PS51385"/>
    </source>
</evidence>
<keyword evidence="10 17" id="KW-0520">NAD</keyword>
<dbReference type="Gene3D" id="3.40.50.10260">
    <property type="entry name" value="YjeF N-terminal domain"/>
    <property type="match status" value="1"/>
</dbReference>
<comment type="cofactor">
    <cofactor evidence="17">
        <name>Mg(2+)</name>
        <dbReference type="ChEBI" id="CHEBI:18420"/>
    </cofactor>
</comment>
<dbReference type="InterPro" id="IPR030677">
    <property type="entry name" value="Nnr"/>
</dbReference>
<comment type="cofactor">
    <cofactor evidence="18 19">
        <name>K(+)</name>
        <dbReference type="ChEBI" id="CHEBI:29103"/>
    </cofactor>
    <text evidence="18 19">Binds 1 potassium ion per subunit.</text>
</comment>
<keyword evidence="5 18" id="KW-0479">Metal-binding</keyword>
<feature type="binding site" evidence="18">
    <location>
        <position position="171"/>
    </location>
    <ligand>
        <name>(6S)-NADPHX</name>
        <dbReference type="ChEBI" id="CHEBI:64076"/>
    </ligand>
</feature>
<feature type="binding site" evidence="18">
    <location>
        <begin position="73"/>
        <end position="77"/>
    </location>
    <ligand>
        <name>(6S)-NADPHX</name>
        <dbReference type="ChEBI" id="CHEBI:64076"/>
    </ligand>
</feature>
<dbReference type="EMBL" id="JAOWKX010000013">
    <property type="protein sequence ID" value="MCV2886599.1"/>
    <property type="molecule type" value="Genomic_DNA"/>
</dbReference>
<feature type="binding site" evidence="18">
    <location>
        <position position="74"/>
    </location>
    <ligand>
        <name>K(+)</name>
        <dbReference type="ChEBI" id="CHEBI:29103"/>
    </ligand>
</feature>
<evidence type="ECO:0000313" key="22">
    <source>
        <dbReference type="EMBL" id="MCV2886599.1"/>
    </source>
</evidence>
<organism evidence="22 23">
    <name type="scientific">Fluctibacter corallii</name>
    <dbReference type="NCBI Taxonomy" id="2984329"/>
    <lineage>
        <taxon>Bacteria</taxon>
        <taxon>Pseudomonadati</taxon>
        <taxon>Pseudomonadota</taxon>
        <taxon>Gammaproteobacteria</taxon>
        <taxon>Alteromonadales</taxon>
        <taxon>Alteromonadaceae</taxon>
        <taxon>Fluctibacter</taxon>
    </lineage>
</organism>
<comment type="similarity">
    <text evidence="3 19">In the N-terminal section; belongs to the NnrE/AIBP family.</text>
</comment>
<dbReference type="PANTHER" id="PTHR12592">
    <property type="entry name" value="ATP-DEPENDENT (S)-NAD(P)H-HYDRATE DEHYDRATASE FAMILY MEMBER"/>
    <property type="match status" value="1"/>
</dbReference>
<comment type="catalytic activity">
    <reaction evidence="2 18 19">
        <text>(6R)-NADPHX = (6S)-NADPHX</text>
        <dbReference type="Rhea" id="RHEA:32227"/>
        <dbReference type="ChEBI" id="CHEBI:64076"/>
        <dbReference type="ChEBI" id="CHEBI:64077"/>
        <dbReference type="EC" id="5.1.99.6"/>
    </reaction>
</comment>
<evidence type="ECO:0000256" key="10">
    <source>
        <dbReference type="ARBA" id="ARBA00023027"/>
    </source>
</evidence>
<evidence type="ECO:0000256" key="16">
    <source>
        <dbReference type="ARBA" id="ARBA00049209"/>
    </source>
</evidence>
<dbReference type="HAMAP" id="MF_01965">
    <property type="entry name" value="NADHX_dehydratase"/>
    <property type="match status" value="1"/>
</dbReference>
<keyword evidence="8 17" id="KW-0521">NADP</keyword>
<feature type="binding site" evidence="17">
    <location>
        <position position="450"/>
    </location>
    <ligand>
        <name>AMP</name>
        <dbReference type="ChEBI" id="CHEBI:456215"/>
    </ligand>
</feature>
<accession>A0ABT3AD86</accession>
<dbReference type="HAMAP" id="MF_01966">
    <property type="entry name" value="NADHX_epimerase"/>
    <property type="match status" value="1"/>
</dbReference>
<dbReference type="EC" id="4.2.1.136" evidence="19"/>
<evidence type="ECO:0000256" key="12">
    <source>
        <dbReference type="ARBA" id="ARBA00023239"/>
    </source>
</evidence>
<comment type="catalytic activity">
    <reaction evidence="16 17 19">
        <text>(6S)-NADPHX + ADP = AMP + phosphate + NADPH + H(+)</text>
        <dbReference type="Rhea" id="RHEA:32235"/>
        <dbReference type="ChEBI" id="CHEBI:15378"/>
        <dbReference type="ChEBI" id="CHEBI:43474"/>
        <dbReference type="ChEBI" id="CHEBI:57783"/>
        <dbReference type="ChEBI" id="CHEBI:64076"/>
        <dbReference type="ChEBI" id="CHEBI:456215"/>
        <dbReference type="ChEBI" id="CHEBI:456216"/>
        <dbReference type="EC" id="4.2.1.136"/>
    </reaction>
</comment>
<comment type="catalytic activity">
    <reaction evidence="1 18 19">
        <text>(6R)-NADHX = (6S)-NADHX</text>
        <dbReference type="Rhea" id="RHEA:32215"/>
        <dbReference type="ChEBI" id="CHEBI:64074"/>
        <dbReference type="ChEBI" id="CHEBI:64075"/>
        <dbReference type="EC" id="5.1.99.6"/>
    </reaction>
</comment>
<dbReference type="InterPro" id="IPR017953">
    <property type="entry name" value="Carbohydrate_kinase_pred_CS"/>
</dbReference>
<gene>
    <name evidence="18" type="primary">nnrE</name>
    <name evidence="17" type="synonym">nnrD</name>
    <name evidence="22" type="ORF">OE749_18040</name>
</gene>
<feature type="binding site" evidence="18">
    <location>
        <position position="153"/>
    </location>
    <ligand>
        <name>(6S)-NADPHX</name>
        <dbReference type="ChEBI" id="CHEBI:64076"/>
    </ligand>
</feature>
<keyword evidence="6 17" id="KW-0547">Nucleotide-binding</keyword>
<dbReference type="Proteomes" id="UP001652504">
    <property type="component" value="Unassembled WGS sequence"/>
</dbReference>
<dbReference type="InterPro" id="IPR029056">
    <property type="entry name" value="Ribokinase-like"/>
</dbReference>
<evidence type="ECO:0000256" key="6">
    <source>
        <dbReference type="ARBA" id="ARBA00022741"/>
    </source>
</evidence>
<keyword evidence="13" id="KW-0511">Multifunctional enzyme</keyword>
<sequence>MTLRPLLHNFAERSLSHKIYVAGTVRDKESVAAKRAGVSMWTLMERAGTSAYRALRNRWPEMTRIVVFVGTGNNGGDGYVLATQARQDGLTVSVYSIEPSQPLKGDALTAREMYEKEGGSVNPCSDYQDESDEHVIVDALLGTGLSGELREPYHNVIDKINASAAPVLSVDIPSGMHADTGQNLGTVIQAECTVTFVGIKSGLVTGQGKGYAGELIFDDLGIATPFLEESQPKARWIDFGSYQPLPKRKVDTHKSHYGRLLCIGGNAEMSGAIRMTAESAMRSGAGMVKVFCHENSTLAVSLGRPEIMVSSSALEEQLKWATCIAIGPGLGRDEWAETTMMKTLDHVRRTPKPLVIDADGLYWLSKMRKQSLGAKVTPLTVITPHAAEAARLLDADVQEVNDQRYLAVEELTRMYHVTSILKGAGTLIHEQGQMSVCAGGNSGMATAGMGDVLTGVVSAMLAQGMPPYDAACYSVCLHAQAGDNIAKSQGQRGMLATDLISEFVKLVNT</sequence>
<comment type="function">
    <text evidence="18">Catalyzes the epimerization of the S- and R-forms of NAD(P)HX, a damaged form of NAD(P)H that is a result of enzymatic or heat-dependent hydration. This is a prerequisite for the S-specific NAD(P)H-hydrate dehydratase to allow the repair of both epimers of NAD(P)HX.</text>
</comment>
<dbReference type="InterPro" id="IPR000631">
    <property type="entry name" value="CARKD"/>
</dbReference>
<dbReference type="SUPFAM" id="SSF53613">
    <property type="entry name" value="Ribokinase-like"/>
    <property type="match status" value="1"/>
</dbReference>
<evidence type="ECO:0000256" key="18">
    <source>
        <dbReference type="HAMAP-Rule" id="MF_01966"/>
    </source>
</evidence>
<dbReference type="PIRSF" id="PIRSF017184">
    <property type="entry name" value="Nnr"/>
    <property type="match status" value="1"/>
</dbReference>
<evidence type="ECO:0000256" key="3">
    <source>
        <dbReference type="ARBA" id="ARBA00006001"/>
    </source>
</evidence>
<protein>
    <recommendedName>
        <fullName evidence="19">Bifunctional NAD(P)H-hydrate repair enzyme</fullName>
    </recommendedName>
    <alternativeName>
        <fullName evidence="19">Nicotinamide nucleotide repair protein</fullName>
    </alternativeName>
    <domain>
        <recommendedName>
            <fullName evidence="19">ADP-dependent (S)-NAD(P)H-hydrate dehydratase</fullName>
            <ecNumber evidence="19">4.2.1.136</ecNumber>
        </recommendedName>
        <alternativeName>
            <fullName evidence="19">ADP-dependent NAD(P)HX dehydratase</fullName>
        </alternativeName>
    </domain>
    <domain>
        <recommendedName>
            <fullName evidence="19">NAD(P)H-hydrate epimerase</fullName>
            <ecNumber evidence="19">5.1.99.6</ecNumber>
        </recommendedName>
    </domain>
</protein>
<reference evidence="22 23" key="1">
    <citation type="submission" date="2022-10" db="EMBL/GenBank/DDBJ databases">
        <title>Aestuariibacter sp. AA17 isolated from Montipora capitata coral fragment.</title>
        <authorList>
            <person name="Emsley S.A."/>
            <person name="Pfannmuller K.M."/>
            <person name="Loughran R.M."/>
            <person name="Shlafstein M."/>
            <person name="Papke E."/>
            <person name="Saw J.H."/>
            <person name="Ushijima B."/>
            <person name="Videau P."/>
        </authorList>
    </citation>
    <scope>NUCLEOTIDE SEQUENCE [LARGE SCALE GENOMIC DNA]</scope>
    <source>
        <strain evidence="22 23">AA17</strain>
    </source>
</reference>
<keyword evidence="11 18" id="KW-0413">Isomerase</keyword>
<feature type="binding site" evidence="17">
    <location>
        <position position="272"/>
    </location>
    <ligand>
        <name>(6S)-NADPHX</name>
        <dbReference type="ChEBI" id="CHEBI:64076"/>
    </ligand>
</feature>
<comment type="similarity">
    <text evidence="18">Belongs to the NnrE/AIBP family.</text>
</comment>
<evidence type="ECO:0000256" key="13">
    <source>
        <dbReference type="ARBA" id="ARBA00023268"/>
    </source>
</evidence>
<dbReference type="Pfam" id="PF03853">
    <property type="entry name" value="YjeF_N"/>
    <property type="match status" value="1"/>
</dbReference>
<dbReference type="NCBIfam" id="TIGR00197">
    <property type="entry name" value="yjeF_nterm"/>
    <property type="match status" value="1"/>
</dbReference>
<comment type="function">
    <text evidence="17">Catalyzes the dehydration of the S-form of NAD(P)HX at the expense of ADP, which is converted to AMP. Together with NAD(P)HX epimerase, which catalyzes the epimerization of the S- and R-forms, the enzyme allows the repair of both epimers of NAD(P)HX, a damaged form of NAD(P)H that is a result of enzymatic or heat-dependent hydration.</text>
</comment>
<dbReference type="InterPro" id="IPR036652">
    <property type="entry name" value="YjeF_N_dom_sf"/>
</dbReference>
<proteinExistence type="inferred from homology"/>
<evidence type="ECO:0000256" key="4">
    <source>
        <dbReference type="ARBA" id="ARBA00009524"/>
    </source>
</evidence>
<keyword evidence="12 17" id="KW-0456">Lyase</keyword>
<evidence type="ECO:0000256" key="2">
    <source>
        <dbReference type="ARBA" id="ARBA00000909"/>
    </source>
</evidence>
<feature type="domain" description="YjeF N-terminal" evidence="21">
    <location>
        <begin position="25"/>
        <end position="228"/>
    </location>
</feature>
<name>A0ABT3AD86_9ALTE</name>
<dbReference type="CDD" id="cd01171">
    <property type="entry name" value="YXKO-related"/>
    <property type="match status" value="1"/>
</dbReference>
<feature type="binding site" evidence="17">
    <location>
        <position position="451"/>
    </location>
    <ligand>
        <name>(6S)-NADPHX</name>
        <dbReference type="ChEBI" id="CHEBI:64076"/>
    </ligand>
</feature>
<evidence type="ECO:0000256" key="11">
    <source>
        <dbReference type="ARBA" id="ARBA00023235"/>
    </source>
</evidence>
<comment type="caution">
    <text evidence="22">The sequence shown here is derived from an EMBL/GenBank/DDBJ whole genome shotgun (WGS) entry which is preliminary data.</text>
</comment>
<dbReference type="RefSeq" id="WP_263713891.1">
    <property type="nucleotide sequence ID" value="NZ_JAOWKX010000013.1"/>
</dbReference>
<evidence type="ECO:0000256" key="8">
    <source>
        <dbReference type="ARBA" id="ARBA00022857"/>
    </source>
</evidence>
<comment type="similarity">
    <text evidence="17">Belongs to the NnrD/CARKD family.</text>
</comment>
<dbReference type="PROSITE" id="PS51383">
    <property type="entry name" value="YJEF_C_3"/>
    <property type="match status" value="1"/>
</dbReference>
<evidence type="ECO:0000256" key="17">
    <source>
        <dbReference type="HAMAP-Rule" id="MF_01965"/>
    </source>
</evidence>
<keyword evidence="23" id="KW-1185">Reference proteome</keyword>
<evidence type="ECO:0000256" key="14">
    <source>
        <dbReference type="ARBA" id="ARBA00025153"/>
    </source>
</evidence>
<comment type="similarity">
    <text evidence="4 19">In the C-terminal section; belongs to the NnrD/CARKD family.</text>
</comment>
<dbReference type="InterPro" id="IPR004443">
    <property type="entry name" value="YjeF_N_dom"/>
</dbReference>
<feature type="binding site" evidence="18">
    <location>
        <position position="174"/>
    </location>
    <ligand>
        <name>K(+)</name>
        <dbReference type="ChEBI" id="CHEBI:29103"/>
    </ligand>
</feature>
<feature type="binding site" evidence="18">
    <location>
        <position position="138"/>
    </location>
    <ligand>
        <name>K(+)</name>
        <dbReference type="ChEBI" id="CHEBI:29103"/>
    </ligand>
</feature>
<comment type="subunit">
    <text evidence="17">Homotetramer.</text>
</comment>
<evidence type="ECO:0000256" key="5">
    <source>
        <dbReference type="ARBA" id="ARBA00022723"/>
    </source>
</evidence>
<keyword evidence="7 17" id="KW-0067">ATP-binding</keyword>
<evidence type="ECO:0000256" key="7">
    <source>
        <dbReference type="ARBA" id="ARBA00022840"/>
    </source>
</evidence>
<dbReference type="Pfam" id="PF01256">
    <property type="entry name" value="Carb_kinase"/>
    <property type="match status" value="1"/>
</dbReference>
<dbReference type="EC" id="5.1.99.6" evidence="19"/>
<dbReference type="Gene3D" id="3.40.1190.20">
    <property type="match status" value="1"/>
</dbReference>